<dbReference type="InterPro" id="IPR001711">
    <property type="entry name" value="PLipase_C_Pinositol-sp_Y"/>
</dbReference>
<reference evidence="5" key="1">
    <citation type="journal article" date="2019" name="Nat. Commun.">
        <title>Expansion of phycobilisome linker gene families in mesophilic red algae.</title>
        <authorList>
            <person name="Lee J."/>
            <person name="Kim D."/>
            <person name="Bhattacharya D."/>
            <person name="Yoon H.S."/>
        </authorList>
    </citation>
    <scope>NUCLEOTIDE SEQUENCE [LARGE SCALE GENOMIC DNA]</scope>
    <source>
        <strain evidence="5">CCMP 1328</strain>
    </source>
</reference>
<dbReference type="GO" id="GO:0000271">
    <property type="term" value="P:polysaccharide biosynthetic process"/>
    <property type="evidence" value="ECO:0007669"/>
    <property type="project" value="TreeGrafter"/>
</dbReference>
<proteinExistence type="predicted"/>
<dbReference type="AlphaFoldDB" id="A0A5J4YJT0"/>
<feature type="transmembrane region" description="Helical" evidence="2">
    <location>
        <begin position="218"/>
        <end position="236"/>
    </location>
</feature>
<organism evidence="4 5">
    <name type="scientific">Porphyridium purpureum</name>
    <name type="common">Red alga</name>
    <name type="synonym">Porphyridium cruentum</name>
    <dbReference type="NCBI Taxonomy" id="35688"/>
    <lineage>
        <taxon>Eukaryota</taxon>
        <taxon>Rhodophyta</taxon>
        <taxon>Bangiophyceae</taxon>
        <taxon>Porphyridiales</taxon>
        <taxon>Porphyridiaceae</taxon>
        <taxon>Porphyridium</taxon>
    </lineage>
</organism>
<feature type="transmembrane region" description="Helical" evidence="2">
    <location>
        <begin position="287"/>
        <end position="304"/>
    </location>
</feature>
<feature type="transmembrane region" description="Helical" evidence="2">
    <location>
        <begin position="105"/>
        <end position="121"/>
    </location>
</feature>
<dbReference type="PANTHER" id="PTHR23028">
    <property type="entry name" value="ACETYLTRANSFERASE"/>
    <property type="match status" value="1"/>
</dbReference>
<dbReference type="InterPro" id="IPR043968">
    <property type="entry name" value="SGNH"/>
</dbReference>
<accession>A0A5J4YJT0</accession>
<dbReference type="InterPro" id="IPR002656">
    <property type="entry name" value="Acyl_transf_3_dom"/>
</dbReference>
<dbReference type="SUPFAM" id="SSF52266">
    <property type="entry name" value="SGNH hydrolase"/>
    <property type="match status" value="1"/>
</dbReference>
<protein>
    <submittedName>
        <fullName evidence="4">Titin-like</fullName>
    </submittedName>
</protein>
<feature type="compositionally biased region" description="Basic and acidic residues" evidence="1">
    <location>
        <begin position="430"/>
        <end position="618"/>
    </location>
</feature>
<dbReference type="GO" id="GO:0016747">
    <property type="term" value="F:acyltransferase activity, transferring groups other than amino-acyl groups"/>
    <property type="evidence" value="ECO:0007669"/>
    <property type="project" value="InterPro"/>
</dbReference>
<name>A0A5J4YJT0_PORPP</name>
<evidence type="ECO:0000256" key="2">
    <source>
        <dbReference type="SAM" id="Phobius"/>
    </source>
</evidence>
<dbReference type="EMBL" id="VRMN01000013">
    <property type="protein sequence ID" value="KAA8491488.1"/>
    <property type="molecule type" value="Genomic_DNA"/>
</dbReference>
<keyword evidence="5" id="KW-1185">Reference proteome</keyword>
<gene>
    <name evidence="4" type="ORF">FVE85_2503</name>
</gene>
<evidence type="ECO:0000313" key="4">
    <source>
        <dbReference type="EMBL" id="KAA8491488.1"/>
    </source>
</evidence>
<dbReference type="PROSITE" id="PS50008">
    <property type="entry name" value="PIPLC_Y_DOMAIN"/>
    <property type="match status" value="1"/>
</dbReference>
<feature type="transmembrane region" description="Helical" evidence="2">
    <location>
        <begin position="248"/>
        <end position="267"/>
    </location>
</feature>
<dbReference type="GO" id="GO:0006629">
    <property type="term" value="P:lipid metabolic process"/>
    <property type="evidence" value="ECO:0007669"/>
    <property type="project" value="InterPro"/>
</dbReference>
<evidence type="ECO:0000259" key="3">
    <source>
        <dbReference type="PROSITE" id="PS50008"/>
    </source>
</evidence>
<dbReference type="OrthoDB" id="6408118at2759"/>
<keyword evidence="2" id="KW-0472">Membrane</keyword>
<comment type="caution">
    <text evidence="4">The sequence shown here is derived from an EMBL/GenBank/DDBJ whole genome shotgun (WGS) entry which is preliminary data.</text>
</comment>
<dbReference type="Pfam" id="PF19040">
    <property type="entry name" value="SGNH"/>
    <property type="match status" value="1"/>
</dbReference>
<dbReference type="GO" id="GO:0004435">
    <property type="term" value="F:phosphatidylinositol-4,5-bisphosphate phospholipase C activity"/>
    <property type="evidence" value="ECO:0007669"/>
    <property type="project" value="InterPro"/>
</dbReference>
<feature type="transmembrane region" description="Helical" evidence="2">
    <location>
        <begin position="156"/>
        <end position="175"/>
    </location>
</feature>
<dbReference type="GO" id="GO:0016020">
    <property type="term" value="C:membrane"/>
    <property type="evidence" value="ECO:0007669"/>
    <property type="project" value="TreeGrafter"/>
</dbReference>
<feature type="transmembrane region" description="Helical" evidence="2">
    <location>
        <begin position="324"/>
        <end position="344"/>
    </location>
</feature>
<dbReference type="Proteomes" id="UP000324585">
    <property type="component" value="Unassembled WGS sequence"/>
</dbReference>
<dbReference type="InterPro" id="IPR050879">
    <property type="entry name" value="Acyltransferase_3"/>
</dbReference>
<keyword evidence="2" id="KW-1133">Transmembrane helix</keyword>
<dbReference type="Pfam" id="PF01757">
    <property type="entry name" value="Acyl_transf_3"/>
    <property type="match status" value="1"/>
</dbReference>
<feature type="region of interest" description="Disordered" evidence="1">
    <location>
        <begin position="427"/>
        <end position="639"/>
    </location>
</feature>
<keyword evidence="2" id="KW-0812">Transmembrane</keyword>
<dbReference type="GO" id="GO:0035556">
    <property type="term" value="P:intracellular signal transduction"/>
    <property type="evidence" value="ECO:0007669"/>
    <property type="project" value="InterPro"/>
</dbReference>
<sequence>MFFALSALYSGKIVREIEEGSFSFVKFYRRRFWRLYPSSLFTTAGVLATAMYVYSGELLVGTGESAVASSACVANMYFNAHDSYWDSGSELKPLLHNWSLSVEEQFYLIWPAVITIAARVMRMPSKMVWSIFFASVSLVSFMWTCRFESVNPTGAFFLLPARVYQLSCGAALMGVYDRVQRKQGFSVELISLSALLVCVLSFFMVSSGGMEQEASSLSSLRALPALVATLVLKALPRSFVCRYVLSHRSIAFLGSMTYTLYLVHWPIEVFVTFISYTNETLQRANLLTVKLLLTAVLGALQFWLVEKRFRPLGERQVSCQRWILMGIATNLVMTVAVFGVIWAGKNDAMLNFGSHHEMEAVQGIVANSTAGQHHDMHMGSLDALSTDLSTSQSHSSLGEHGELQRTHNISGHAASRDGENLSGAISIASKNEEADRKAKEEAERKAKEEVERKAKEEAERKAKEEAERKAKEEAERKAKEEAERKAKEEAERKAKEEAERKAKEEAERKAKGEAERKAKEEAERKAKGEAERKAKEEAERRAKEEAERKAKEEAERKAKEEAERKAKEEAERKAKEEADRKAKEEAEKKSKEEADRKAKEEAERKAKEEADRKAKEEATNNGGQAGGAQHGQAERAEYTGQDRRRLIQAMRNALRAYPEGKVNEHFPPKRWITDDDSEAQWADVRTALEEALPIPLWGALPRNELFSMLTNWNWIRQWARVVLWWCEMDEPAVRGADTIAGLRPCRVGSASASPRTLLIGDSEVGSIMPVFSYVGKQFDTAVWTISSVACRMGFASQLPDATDLQHNPPVPGAVPGTYACKLATLAARKAVDALPRNSLVIFHLKSNQLGSPGAMELYGEEVEYLRTRGLRIAWIGPLPWKKGPGKCQVRLWPPPGDCAEPAPENSYRDYVQSRKYIEDTLKVPYIDLADAFRVRPGSGENNFTWSADGAPLFRDELHINFYGALFAVNLIIDFFQRHVLL</sequence>
<feature type="transmembrane region" description="Helical" evidence="2">
    <location>
        <begin position="128"/>
        <end position="144"/>
    </location>
</feature>
<feature type="transmembrane region" description="Helical" evidence="2">
    <location>
        <begin position="187"/>
        <end position="206"/>
    </location>
</feature>
<evidence type="ECO:0000256" key="1">
    <source>
        <dbReference type="SAM" id="MobiDB-lite"/>
    </source>
</evidence>
<evidence type="ECO:0000313" key="5">
    <source>
        <dbReference type="Proteomes" id="UP000324585"/>
    </source>
</evidence>
<feature type="domain" description="PI-PLC Y-box" evidence="3">
    <location>
        <begin position="2"/>
        <end position="93"/>
    </location>
</feature>
<feature type="transmembrane region" description="Helical" evidence="2">
    <location>
        <begin position="35"/>
        <end position="54"/>
    </location>
</feature>
<dbReference type="PANTHER" id="PTHR23028:SF53">
    <property type="entry name" value="ACYL_TRANSF_3 DOMAIN-CONTAINING PROTEIN"/>
    <property type="match status" value="1"/>
</dbReference>